<dbReference type="AlphaFoldDB" id="A0A132ACL4"/>
<comment type="caution">
    <text evidence="1">The sequence shown here is derived from an EMBL/GenBank/DDBJ whole genome shotgun (WGS) entry which is preliminary data.</text>
</comment>
<organism evidence="1 2">
    <name type="scientific">Sarcoptes scabiei</name>
    <name type="common">Itch mite</name>
    <name type="synonym">Acarus scabiei</name>
    <dbReference type="NCBI Taxonomy" id="52283"/>
    <lineage>
        <taxon>Eukaryota</taxon>
        <taxon>Metazoa</taxon>
        <taxon>Ecdysozoa</taxon>
        <taxon>Arthropoda</taxon>
        <taxon>Chelicerata</taxon>
        <taxon>Arachnida</taxon>
        <taxon>Acari</taxon>
        <taxon>Acariformes</taxon>
        <taxon>Sarcoptiformes</taxon>
        <taxon>Astigmata</taxon>
        <taxon>Psoroptidia</taxon>
        <taxon>Sarcoptoidea</taxon>
        <taxon>Sarcoptidae</taxon>
        <taxon>Sarcoptinae</taxon>
        <taxon>Sarcoptes</taxon>
    </lineage>
</organism>
<dbReference type="EMBL" id="JXLN01012671">
    <property type="protein sequence ID" value="KPM08734.1"/>
    <property type="molecule type" value="Genomic_DNA"/>
</dbReference>
<evidence type="ECO:0000313" key="1">
    <source>
        <dbReference type="EMBL" id="KPM08734.1"/>
    </source>
</evidence>
<protein>
    <submittedName>
        <fullName evidence="1">Uncharacterized protein</fullName>
    </submittedName>
</protein>
<accession>A0A132ACL4</accession>
<dbReference type="VEuPathDB" id="VectorBase:SSCA004917"/>
<sequence length="90" mass="9473">MADGAACRALHLEVIVAHCCPGRCSASRSKWRSLVAPGHLKAARLPGDEVSNVLRCRGDTPPSAGYHLASRGPPVPDVILHFRSGGHAVQ</sequence>
<evidence type="ECO:0000313" key="2">
    <source>
        <dbReference type="Proteomes" id="UP000616769"/>
    </source>
</evidence>
<dbReference type="Proteomes" id="UP000616769">
    <property type="component" value="Unassembled WGS sequence"/>
</dbReference>
<gene>
    <name evidence="1" type="ORF">QR98_0072580</name>
</gene>
<proteinExistence type="predicted"/>
<reference evidence="1 2" key="1">
    <citation type="journal article" date="2015" name="Parasit. Vectors">
        <title>Draft genome of the scabies mite.</title>
        <authorList>
            <person name="Rider S.D.Jr."/>
            <person name="Morgan M.S."/>
            <person name="Arlian L.G."/>
        </authorList>
    </citation>
    <scope>NUCLEOTIDE SEQUENCE [LARGE SCALE GENOMIC DNA]</scope>
    <source>
        <strain evidence="1">Arlian Lab</strain>
    </source>
</reference>
<name>A0A132ACL4_SARSC</name>